<evidence type="ECO:0000256" key="1">
    <source>
        <dbReference type="SAM" id="MobiDB-lite"/>
    </source>
</evidence>
<reference evidence="2 3" key="1">
    <citation type="submission" date="2014-12" db="EMBL/GenBank/DDBJ databases">
        <title>Genome assembly of Enhygromyxa salina DSM 15201.</title>
        <authorList>
            <person name="Sharma G."/>
            <person name="Subramanian S."/>
        </authorList>
    </citation>
    <scope>NUCLEOTIDE SEQUENCE [LARGE SCALE GENOMIC DNA]</scope>
    <source>
        <strain evidence="2 3">DSM 15201</strain>
    </source>
</reference>
<organism evidence="2 3">
    <name type="scientific">Enhygromyxa salina</name>
    <dbReference type="NCBI Taxonomy" id="215803"/>
    <lineage>
        <taxon>Bacteria</taxon>
        <taxon>Pseudomonadati</taxon>
        <taxon>Myxococcota</taxon>
        <taxon>Polyangia</taxon>
        <taxon>Nannocystales</taxon>
        <taxon>Nannocystaceae</taxon>
        <taxon>Enhygromyxa</taxon>
    </lineage>
</organism>
<dbReference type="EMBL" id="JMCC02000079">
    <property type="protein sequence ID" value="KIG14100.1"/>
    <property type="molecule type" value="Genomic_DNA"/>
</dbReference>
<dbReference type="Proteomes" id="UP000031599">
    <property type="component" value="Unassembled WGS sequence"/>
</dbReference>
<evidence type="ECO:0000313" key="3">
    <source>
        <dbReference type="Proteomes" id="UP000031599"/>
    </source>
</evidence>
<name>A0A0C2CWV0_9BACT</name>
<sequence>MTWLALALLLGPATPETVPVQRPGDPVTWVFEWRAPPACPGREQLIARIHEYLPQLEDPPEQAAHAMLRISAEVVVAGDTWQANVRVSGRDGDQARSFSAPSCTELADASALIAAVALDPVLAARSVALTLEPAPTSPPDPTPEPDPDPDPEPQRPRPEPPAGDSVPTTSIVISEPPPPPRNFQIGLRLQGHASYGPTTTGYAGIGGGLALFDGLWRWQLEGGWWTPRRVNLSDGRAGRFQAWWVGTRGCVVPSAGALEFPLCPGVEAGQVIGEGIEPTTNRSKARYAWVAGVLGQGLNWVITDRVALSTEATLLVPFTRGQFSIDEQALQAITPVGVRAMFGLEVRI</sequence>
<evidence type="ECO:0000313" key="2">
    <source>
        <dbReference type="EMBL" id="KIG14100.1"/>
    </source>
</evidence>
<accession>A0A0C2CWV0</accession>
<proteinExistence type="predicted"/>
<feature type="region of interest" description="Disordered" evidence="1">
    <location>
        <begin position="131"/>
        <end position="184"/>
    </location>
</feature>
<dbReference type="RefSeq" id="WP_052554248.1">
    <property type="nucleotide sequence ID" value="NZ_JMCC02000079.1"/>
</dbReference>
<dbReference type="AlphaFoldDB" id="A0A0C2CWV0"/>
<gene>
    <name evidence="2" type="ORF">DB30_07096</name>
</gene>
<comment type="caution">
    <text evidence="2">The sequence shown here is derived from an EMBL/GenBank/DDBJ whole genome shotgun (WGS) entry which is preliminary data.</text>
</comment>
<protein>
    <submittedName>
        <fullName evidence="2">Uncharacterized protein</fullName>
    </submittedName>
</protein>